<name>A0A4R2SXR9_9FIRM</name>
<evidence type="ECO:0000313" key="2">
    <source>
        <dbReference type="EMBL" id="TCP95297.1"/>
    </source>
</evidence>
<accession>A0A4R2SXR9</accession>
<dbReference type="Pfam" id="PF19991">
    <property type="entry name" value="HMA_2"/>
    <property type="match status" value="1"/>
</dbReference>
<dbReference type="RefSeq" id="WP_132849698.1">
    <property type="nucleotide sequence ID" value="NZ_CP058648.1"/>
</dbReference>
<dbReference type="EMBL" id="SLYC01000061">
    <property type="protein sequence ID" value="TCP95297.1"/>
    <property type="molecule type" value="Genomic_DNA"/>
</dbReference>
<reference evidence="2 3" key="1">
    <citation type="submission" date="2019-03" db="EMBL/GenBank/DDBJ databases">
        <title>Genomic Encyclopedia of Type Strains, Phase IV (KMG-IV): sequencing the most valuable type-strain genomes for metagenomic binning, comparative biology and taxonomic classification.</title>
        <authorList>
            <person name="Goeker M."/>
        </authorList>
    </citation>
    <scope>NUCLEOTIDE SEQUENCE [LARGE SCALE GENOMIC DNA]</scope>
    <source>
        <strain evidence="2 3">DSM 100013</strain>
    </source>
</reference>
<comment type="caution">
    <text evidence="2">The sequence shown here is derived from an EMBL/GenBank/DDBJ whole genome shotgun (WGS) entry which is preliminary data.</text>
</comment>
<organism evidence="2 3">
    <name type="scientific">Serpentinicella alkaliphila</name>
    <dbReference type="NCBI Taxonomy" id="1734049"/>
    <lineage>
        <taxon>Bacteria</taxon>
        <taxon>Bacillati</taxon>
        <taxon>Bacillota</taxon>
        <taxon>Clostridia</taxon>
        <taxon>Peptostreptococcales</taxon>
        <taxon>Natronincolaceae</taxon>
        <taxon>Serpentinicella</taxon>
    </lineage>
</organism>
<protein>
    <submittedName>
        <fullName evidence="2">Uncharacterized protein</fullName>
    </submittedName>
</protein>
<feature type="transmembrane region" description="Helical" evidence="1">
    <location>
        <begin position="155"/>
        <end position="173"/>
    </location>
</feature>
<gene>
    <name evidence="2" type="ORF">EDD79_10613</name>
</gene>
<evidence type="ECO:0000313" key="3">
    <source>
        <dbReference type="Proteomes" id="UP000295504"/>
    </source>
</evidence>
<keyword evidence="1" id="KW-1133">Transmembrane helix</keyword>
<keyword evidence="3" id="KW-1185">Reference proteome</keyword>
<evidence type="ECO:0000256" key="1">
    <source>
        <dbReference type="SAM" id="Phobius"/>
    </source>
</evidence>
<dbReference type="Proteomes" id="UP000295504">
    <property type="component" value="Unassembled WGS sequence"/>
</dbReference>
<feature type="transmembrane region" description="Helical" evidence="1">
    <location>
        <begin position="353"/>
        <end position="374"/>
    </location>
</feature>
<dbReference type="OrthoDB" id="1885078at2"/>
<feature type="transmembrane region" description="Helical" evidence="1">
    <location>
        <begin position="380"/>
        <end position="397"/>
    </location>
</feature>
<dbReference type="AlphaFoldDB" id="A0A4R2SXR9"/>
<keyword evidence="1" id="KW-0812">Transmembrane</keyword>
<feature type="transmembrane region" description="Helical" evidence="1">
    <location>
        <begin position="129"/>
        <end position="149"/>
    </location>
</feature>
<proteinExistence type="predicted"/>
<sequence>MINCAIDKIEVISSIPGRIRLNTNKLCNQNIFENSILIIFQKVKGIKNVIYNKHTGNTLIYYEEEFLTEDEVIKHLMKSSKEEFTNNIRNFETNKLLKEILPAFNPLNLIKRKYSEQMYSNEYNLSKSLLRLGLTAGIIGLAINTVPVSLLSLSILSYPGIFFAITSIGYSYVSALAKGLNIYVDNLKTIKLLARTNKVLIEDKVLLDEINSSLDFSNTTSQEDYSFIKIKYRVNFNGKDFIKDFRKYGVLKFGILTKQKNHEVEILSDYLTINNIYEESNNVIHTIGKSKENITAIGYINTLGNFKKLNQNISINILNKENSQNSSTNISILEEDLNQIPKLFRLSQIGEELINRSHTIALTINSIALLMIPFIQLHPITALMIYGLNLLIQIYLLQNYTDNYKGVLFNDL</sequence>
<keyword evidence="1" id="KW-0472">Membrane</keyword>